<gene>
    <name evidence="1" type="ORF">CBA19CS22_00645</name>
</gene>
<reference evidence="1" key="1">
    <citation type="submission" date="2021-09" db="EMBL/GenBank/DDBJ databases">
        <title>Isolation and characterization of 3-chlorobenzoate degrading bacteria from soils in Shizuoka.</title>
        <authorList>
            <person name="Ifat A."/>
            <person name="Ogawa N."/>
            <person name="Kimbara K."/>
            <person name="Moriuchi R."/>
            <person name="Dohra H."/>
            <person name="Shintani M."/>
        </authorList>
    </citation>
    <scope>NUCLEOTIDE SEQUENCE</scope>
    <source>
        <strain evidence="1">19CS2-2</strain>
    </source>
</reference>
<evidence type="ECO:0000313" key="1">
    <source>
        <dbReference type="EMBL" id="GJH14993.1"/>
    </source>
</evidence>
<dbReference type="Proteomes" id="UP001055013">
    <property type="component" value="Unassembled WGS sequence"/>
</dbReference>
<proteinExistence type="predicted"/>
<name>A0ACB5QJL0_9BURK</name>
<evidence type="ECO:0000313" key="2">
    <source>
        <dbReference type="Proteomes" id="UP001055013"/>
    </source>
</evidence>
<accession>A0ACB5QJL0</accession>
<comment type="caution">
    <text evidence="1">The sequence shown here is derived from an EMBL/GenBank/DDBJ whole genome shotgun (WGS) entry which is preliminary data.</text>
</comment>
<dbReference type="EMBL" id="BPUR01000001">
    <property type="protein sequence ID" value="GJH14993.1"/>
    <property type="molecule type" value="Genomic_DNA"/>
</dbReference>
<protein>
    <submittedName>
        <fullName evidence="1">Uncharacterized protein</fullName>
    </submittedName>
</protein>
<sequence>MMRCNENYARQDVSTRVRTKRTHKVMPLSQRIVLETLRRRRHSTIAVVADELEKSRDAMKHVFATLMAQGYIEQTRKSEAICRGRVPSMYRWTGKSFPPSSELIVQAEVEARVVSIAIAALVAGMHAMCRVGRAAA</sequence>
<organism evidence="1 2">
    <name type="scientific">Caballeronia novacaledonica</name>
    <dbReference type="NCBI Taxonomy" id="1544861"/>
    <lineage>
        <taxon>Bacteria</taxon>
        <taxon>Pseudomonadati</taxon>
        <taxon>Pseudomonadota</taxon>
        <taxon>Betaproteobacteria</taxon>
        <taxon>Burkholderiales</taxon>
        <taxon>Burkholderiaceae</taxon>
        <taxon>Caballeronia</taxon>
    </lineage>
</organism>
<keyword evidence="2" id="KW-1185">Reference proteome</keyword>